<keyword evidence="3" id="KW-1185">Reference proteome</keyword>
<feature type="compositionally biased region" description="Basic residues" evidence="1">
    <location>
        <begin position="467"/>
        <end position="476"/>
    </location>
</feature>
<dbReference type="AlphaFoldDB" id="A0AAN6WXN0"/>
<sequence length="593" mass="66086">MGKPRLIIIIRHAQSEGNKNRDIHQTIPDHRVKLTQEGWQQAYEAGRRLRGLLRPDDTLHFFTSPYRRTRETTEGILATLTSEEPESSPFNRSKIKVYEEPRLREQDFGNFQPCSAEMERMWQERADYGHFFYRIPNGESAADAYDRISGFNESLWRQFGEEDFASVCVLVTHGLMSRVFLMKWYHFSVEYFEDLRNVNHCEFLIMRQDTDTGKYILENKLRTWSDLKRESALEAAKKEAEGNGKSKDASKLTRAGSVEVRRRWGGCPNGCNHDKSFKIRQTLADLVKNDSIISSEAVGLAPSESSGSSGASSDSNNTAVNKNGDGQATPTPPSTGSSVHGLTDPSFNGTACSHTQTLVSRRPAAKRFQSQTPSTSDNNNPTFDLSVTGPQIDVTKAREEVVSSPDGTPSFISVDDRLRSHLKSPHRPPHPLESLQLHLGRDGGGTYSGHNSVASASDADSSEDERHRHRRHHHDPIRHNLVSVLNGTNGKNGSAKHTSTNSSSDTLSVKGSALPHHHHRERDHSRMGRGMRANRLGDHHSSDGEHEADGEHEPADAEGDDSGPELGRTLTEMAEESILEAEKEDRSIRGSVY</sequence>
<dbReference type="Proteomes" id="UP001302126">
    <property type="component" value="Unassembled WGS sequence"/>
</dbReference>
<evidence type="ECO:0000256" key="1">
    <source>
        <dbReference type="SAM" id="MobiDB-lite"/>
    </source>
</evidence>
<dbReference type="PANTHER" id="PTHR46192">
    <property type="entry name" value="BROAD-RANGE ACID PHOSPHATASE DET1"/>
    <property type="match status" value="1"/>
</dbReference>
<organism evidence="2 3">
    <name type="scientific">Podospora australis</name>
    <dbReference type="NCBI Taxonomy" id="1536484"/>
    <lineage>
        <taxon>Eukaryota</taxon>
        <taxon>Fungi</taxon>
        <taxon>Dikarya</taxon>
        <taxon>Ascomycota</taxon>
        <taxon>Pezizomycotina</taxon>
        <taxon>Sordariomycetes</taxon>
        <taxon>Sordariomycetidae</taxon>
        <taxon>Sordariales</taxon>
        <taxon>Podosporaceae</taxon>
        <taxon>Podospora</taxon>
    </lineage>
</organism>
<feature type="compositionally biased region" description="Polar residues" evidence="1">
    <location>
        <begin position="368"/>
        <end position="388"/>
    </location>
</feature>
<feature type="compositionally biased region" description="Basic and acidic residues" evidence="1">
    <location>
        <begin position="235"/>
        <end position="251"/>
    </location>
</feature>
<name>A0AAN6WXN0_9PEZI</name>
<accession>A0AAN6WXN0</accession>
<reference evidence="2" key="2">
    <citation type="submission" date="2023-05" db="EMBL/GenBank/DDBJ databases">
        <authorList>
            <consortium name="Lawrence Berkeley National Laboratory"/>
            <person name="Steindorff A."/>
            <person name="Hensen N."/>
            <person name="Bonometti L."/>
            <person name="Westerberg I."/>
            <person name="Brannstrom I.O."/>
            <person name="Guillou S."/>
            <person name="Cros-Aarteil S."/>
            <person name="Calhoun S."/>
            <person name="Haridas S."/>
            <person name="Kuo A."/>
            <person name="Mondo S."/>
            <person name="Pangilinan J."/>
            <person name="Riley R."/>
            <person name="Labutti K."/>
            <person name="Andreopoulos B."/>
            <person name="Lipzen A."/>
            <person name="Chen C."/>
            <person name="Yanf M."/>
            <person name="Daum C."/>
            <person name="Ng V."/>
            <person name="Clum A."/>
            <person name="Ohm R."/>
            <person name="Martin F."/>
            <person name="Silar P."/>
            <person name="Natvig D."/>
            <person name="Lalanne C."/>
            <person name="Gautier V."/>
            <person name="Ament-Velasquez S.L."/>
            <person name="Kruys A."/>
            <person name="Hutchinson M.I."/>
            <person name="Powell A.J."/>
            <person name="Barry K."/>
            <person name="Miller A.N."/>
            <person name="Grigoriev I.V."/>
            <person name="Debuchy R."/>
            <person name="Gladieux P."/>
            <person name="Thoren M.H."/>
            <person name="Johannesson H."/>
        </authorList>
    </citation>
    <scope>NUCLEOTIDE SEQUENCE</scope>
    <source>
        <strain evidence="2">PSN309</strain>
    </source>
</reference>
<protein>
    <submittedName>
        <fullName evidence="2">Broad-range acid phosphatase DET1</fullName>
    </submittedName>
</protein>
<dbReference type="EMBL" id="MU864368">
    <property type="protein sequence ID" value="KAK4190144.1"/>
    <property type="molecule type" value="Genomic_DNA"/>
</dbReference>
<proteinExistence type="predicted"/>
<comment type="caution">
    <text evidence="2">The sequence shown here is derived from an EMBL/GenBank/DDBJ whole genome shotgun (WGS) entry which is preliminary data.</text>
</comment>
<feature type="compositionally biased region" description="Basic and acidic residues" evidence="1">
    <location>
        <begin position="535"/>
        <end position="555"/>
    </location>
</feature>
<feature type="region of interest" description="Disordered" evidence="1">
    <location>
        <begin position="235"/>
        <end position="255"/>
    </location>
</feature>
<feature type="region of interest" description="Disordered" evidence="1">
    <location>
        <begin position="419"/>
        <end position="593"/>
    </location>
</feature>
<feature type="region of interest" description="Disordered" evidence="1">
    <location>
        <begin position="299"/>
        <end position="388"/>
    </location>
</feature>
<feature type="compositionally biased region" description="Basic and acidic residues" evidence="1">
    <location>
        <begin position="580"/>
        <end position="593"/>
    </location>
</feature>
<dbReference type="InterPro" id="IPR029033">
    <property type="entry name" value="His_PPase_superfam"/>
</dbReference>
<dbReference type="InterPro" id="IPR052765">
    <property type="entry name" value="PGM-Related"/>
</dbReference>
<evidence type="ECO:0000313" key="3">
    <source>
        <dbReference type="Proteomes" id="UP001302126"/>
    </source>
</evidence>
<feature type="compositionally biased region" description="Low complexity" evidence="1">
    <location>
        <begin position="303"/>
        <end position="315"/>
    </location>
</feature>
<feature type="compositionally biased region" description="Basic residues" evidence="1">
    <location>
        <begin position="420"/>
        <end position="429"/>
    </location>
</feature>
<dbReference type="Gene3D" id="3.40.50.1240">
    <property type="entry name" value="Phosphoglycerate mutase-like"/>
    <property type="match status" value="1"/>
</dbReference>
<feature type="compositionally biased region" description="Polar residues" evidence="1">
    <location>
        <begin position="483"/>
        <end position="509"/>
    </location>
</feature>
<dbReference type="SMART" id="SM00855">
    <property type="entry name" value="PGAM"/>
    <property type="match status" value="1"/>
</dbReference>
<reference evidence="2" key="1">
    <citation type="journal article" date="2023" name="Mol. Phylogenet. Evol.">
        <title>Genome-scale phylogeny and comparative genomics of the fungal order Sordariales.</title>
        <authorList>
            <person name="Hensen N."/>
            <person name="Bonometti L."/>
            <person name="Westerberg I."/>
            <person name="Brannstrom I.O."/>
            <person name="Guillou S."/>
            <person name="Cros-Aarteil S."/>
            <person name="Calhoun S."/>
            <person name="Haridas S."/>
            <person name="Kuo A."/>
            <person name="Mondo S."/>
            <person name="Pangilinan J."/>
            <person name="Riley R."/>
            <person name="LaButti K."/>
            <person name="Andreopoulos B."/>
            <person name="Lipzen A."/>
            <person name="Chen C."/>
            <person name="Yan M."/>
            <person name="Daum C."/>
            <person name="Ng V."/>
            <person name="Clum A."/>
            <person name="Steindorff A."/>
            <person name="Ohm R.A."/>
            <person name="Martin F."/>
            <person name="Silar P."/>
            <person name="Natvig D.O."/>
            <person name="Lalanne C."/>
            <person name="Gautier V."/>
            <person name="Ament-Velasquez S.L."/>
            <person name="Kruys A."/>
            <person name="Hutchinson M.I."/>
            <person name="Powell A.J."/>
            <person name="Barry K."/>
            <person name="Miller A.N."/>
            <person name="Grigoriev I.V."/>
            <person name="Debuchy R."/>
            <person name="Gladieux P."/>
            <person name="Hiltunen Thoren M."/>
            <person name="Johannesson H."/>
        </authorList>
    </citation>
    <scope>NUCLEOTIDE SEQUENCE</scope>
    <source>
        <strain evidence="2">PSN309</strain>
    </source>
</reference>
<dbReference type="CDD" id="cd07067">
    <property type="entry name" value="HP_PGM_like"/>
    <property type="match status" value="1"/>
</dbReference>
<gene>
    <name evidence="2" type="ORF">QBC35DRAFT_378637</name>
</gene>
<dbReference type="InterPro" id="IPR013078">
    <property type="entry name" value="His_Pase_superF_clade-1"/>
</dbReference>
<dbReference type="SUPFAM" id="SSF53254">
    <property type="entry name" value="Phosphoglycerate mutase-like"/>
    <property type="match status" value="1"/>
</dbReference>
<evidence type="ECO:0000313" key="2">
    <source>
        <dbReference type="EMBL" id="KAK4190144.1"/>
    </source>
</evidence>
<dbReference type="Pfam" id="PF00300">
    <property type="entry name" value="His_Phos_1"/>
    <property type="match status" value="1"/>
</dbReference>
<feature type="compositionally biased region" description="Polar residues" evidence="1">
    <location>
        <begin position="316"/>
        <end position="359"/>
    </location>
</feature>